<dbReference type="Pfam" id="PF03140">
    <property type="entry name" value="DUF247"/>
    <property type="match status" value="2"/>
</dbReference>
<keyword evidence="2" id="KW-1185">Reference proteome</keyword>
<comment type="caution">
    <text evidence="1">The sequence shown here is derived from an EMBL/GenBank/DDBJ whole genome shotgun (WGS) entry which is preliminary data.</text>
</comment>
<dbReference type="PANTHER" id="PTHR31170:SF25">
    <property type="entry name" value="BNAA09G04570D PROTEIN"/>
    <property type="match status" value="1"/>
</dbReference>
<accession>A0ABR0VYC9</accession>
<reference evidence="1 2" key="1">
    <citation type="journal article" date="2021" name="Comput. Struct. Biotechnol. J.">
        <title>De novo genome assembly of the potent medicinal plant Rehmannia glutinosa using nanopore technology.</title>
        <authorList>
            <person name="Ma L."/>
            <person name="Dong C."/>
            <person name="Song C."/>
            <person name="Wang X."/>
            <person name="Zheng X."/>
            <person name="Niu Y."/>
            <person name="Chen S."/>
            <person name="Feng W."/>
        </authorList>
    </citation>
    <scope>NUCLEOTIDE SEQUENCE [LARGE SCALE GENOMIC DNA]</scope>
    <source>
        <strain evidence="1">DH-2019</strain>
    </source>
</reference>
<dbReference type="PANTHER" id="PTHR31170">
    <property type="entry name" value="BNAC04G53230D PROTEIN"/>
    <property type="match status" value="1"/>
</dbReference>
<protein>
    <submittedName>
        <fullName evidence="1">Uncharacterized protein</fullName>
    </submittedName>
</protein>
<dbReference type="EMBL" id="JABTTQ020000456">
    <property type="protein sequence ID" value="KAK6139271.1"/>
    <property type="molecule type" value="Genomic_DNA"/>
</dbReference>
<proteinExistence type="predicted"/>
<dbReference type="Proteomes" id="UP001318860">
    <property type="component" value="Unassembled WGS sequence"/>
</dbReference>
<evidence type="ECO:0000313" key="2">
    <source>
        <dbReference type="Proteomes" id="UP001318860"/>
    </source>
</evidence>
<evidence type="ECO:0000313" key="1">
    <source>
        <dbReference type="EMBL" id="KAK6139271.1"/>
    </source>
</evidence>
<name>A0ABR0VYC9_REHGL</name>
<sequence length="283" mass="33199">MHCNGTAEAFTSIHHKFSQLSEAQTQRCIYKVHNHLRNVKDKAYEPEIIAIGPYHRGKHNLKMMEEHKLRYLELLLHRKKENVEIYISAIGKLEKQARNCYAEPISLNTAKFIEMLSLYPGAVDENRTNRSSHQVTHLLDLIHNNWWSSFDDVYVDVDIFRVETESRFIHSATELTDANVKFQKSKSHSLFDVDFKKGIMLMSTLTIEDRTECFFRNLIVYEQYFKNNRPNFVTDYVRLLDNLINSSRDVEILSQCGIIDNWLGDNQVVADIFNQLTDFDSWS</sequence>
<dbReference type="InterPro" id="IPR004158">
    <property type="entry name" value="DUF247_pln"/>
</dbReference>
<organism evidence="1 2">
    <name type="scientific">Rehmannia glutinosa</name>
    <name type="common">Chinese foxglove</name>
    <dbReference type="NCBI Taxonomy" id="99300"/>
    <lineage>
        <taxon>Eukaryota</taxon>
        <taxon>Viridiplantae</taxon>
        <taxon>Streptophyta</taxon>
        <taxon>Embryophyta</taxon>
        <taxon>Tracheophyta</taxon>
        <taxon>Spermatophyta</taxon>
        <taxon>Magnoliopsida</taxon>
        <taxon>eudicotyledons</taxon>
        <taxon>Gunneridae</taxon>
        <taxon>Pentapetalae</taxon>
        <taxon>asterids</taxon>
        <taxon>lamiids</taxon>
        <taxon>Lamiales</taxon>
        <taxon>Orobanchaceae</taxon>
        <taxon>Rehmannieae</taxon>
        <taxon>Rehmannia</taxon>
    </lineage>
</organism>
<gene>
    <name evidence="1" type="ORF">DH2020_026986</name>
</gene>